<organism evidence="1 2">
    <name type="scientific">Panagrolaimus sp. ES5</name>
    <dbReference type="NCBI Taxonomy" id="591445"/>
    <lineage>
        <taxon>Eukaryota</taxon>
        <taxon>Metazoa</taxon>
        <taxon>Ecdysozoa</taxon>
        <taxon>Nematoda</taxon>
        <taxon>Chromadorea</taxon>
        <taxon>Rhabditida</taxon>
        <taxon>Tylenchina</taxon>
        <taxon>Panagrolaimomorpha</taxon>
        <taxon>Panagrolaimoidea</taxon>
        <taxon>Panagrolaimidae</taxon>
        <taxon>Panagrolaimus</taxon>
    </lineage>
</organism>
<reference evidence="2" key="1">
    <citation type="submission" date="2022-11" db="UniProtKB">
        <authorList>
            <consortium name="WormBaseParasite"/>
        </authorList>
    </citation>
    <scope>IDENTIFICATION</scope>
</reference>
<protein>
    <submittedName>
        <fullName evidence="2">Uncharacterized protein</fullName>
    </submittedName>
</protein>
<evidence type="ECO:0000313" key="1">
    <source>
        <dbReference type="Proteomes" id="UP000887579"/>
    </source>
</evidence>
<proteinExistence type="predicted"/>
<dbReference type="WBParaSite" id="ES5_v2.g14925.t1">
    <property type="protein sequence ID" value="ES5_v2.g14925.t1"/>
    <property type="gene ID" value="ES5_v2.g14925"/>
</dbReference>
<dbReference type="Proteomes" id="UP000887579">
    <property type="component" value="Unplaced"/>
</dbReference>
<accession>A0AC34FDA5</accession>
<evidence type="ECO:0000313" key="2">
    <source>
        <dbReference type="WBParaSite" id="ES5_v2.g14925.t1"/>
    </source>
</evidence>
<name>A0AC34FDA5_9BILA</name>
<sequence length="308" mass="34568">MVVKYLFILLLLVGSGNAEFWLTATVEALNFDTNCIESSRCEISEASFKLSHQLPSLKESKSSHFPVVMLHEKLTLVSHWEFGDSNELETSLEIVKSLGSKPAMTWTCDESNEIILVEEHIEPKTAFAFIKVKGRCFNATITLQKYLSNNCPWCVQPTSVALTSDSSFHLLLASKMEDPFVFWPIVVAAVLVSIVFVLLLFLLIQTCSKSKTAYSISSTPTMTNSKNHLIGGSPTDSNPSYVNTKTFMKENSKNLSYFVRPEYLLYSEPKYDKVIEFQTPKNGRRKVDPETPDSLIRTPSPSIISNEV</sequence>